<keyword evidence="1" id="KW-0812">Transmembrane</keyword>
<evidence type="ECO:0000313" key="2">
    <source>
        <dbReference type="EMBL" id="MBM7631750.1"/>
    </source>
</evidence>
<dbReference type="Proteomes" id="UP000741863">
    <property type="component" value="Unassembled WGS sequence"/>
</dbReference>
<accession>A0ABS2P9J5</accession>
<evidence type="ECO:0000313" key="3">
    <source>
        <dbReference type="Proteomes" id="UP000741863"/>
    </source>
</evidence>
<evidence type="ECO:0000256" key="1">
    <source>
        <dbReference type="SAM" id="Phobius"/>
    </source>
</evidence>
<keyword evidence="1" id="KW-0472">Membrane</keyword>
<proteinExistence type="predicted"/>
<dbReference type="EMBL" id="JAFBEC010000002">
    <property type="protein sequence ID" value="MBM7631750.1"/>
    <property type="molecule type" value="Genomic_DNA"/>
</dbReference>
<keyword evidence="1" id="KW-1133">Transmembrane helix</keyword>
<name>A0ABS2P9J5_9BACL</name>
<keyword evidence="3" id="KW-1185">Reference proteome</keyword>
<dbReference type="RefSeq" id="WP_204695824.1">
    <property type="nucleotide sequence ID" value="NZ_JAFBEC010000002.1"/>
</dbReference>
<feature type="transmembrane region" description="Helical" evidence="1">
    <location>
        <begin position="12"/>
        <end position="33"/>
    </location>
</feature>
<protein>
    <submittedName>
        <fullName evidence="2">Uncharacterized protein</fullName>
    </submittedName>
</protein>
<organism evidence="2 3">
    <name type="scientific">Geomicrobium sediminis</name>
    <dbReference type="NCBI Taxonomy" id="1347788"/>
    <lineage>
        <taxon>Bacteria</taxon>
        <taxon>Bacillati</taxon>
        <taxon>Bacillota</taxon>
        <taxon>Bacilli</taxon>
        <taxon>Bacillales</taxon>
        <taxon>Geomicrobium</taxon>
    </lineage>
</organism>
<gene>
    <name evidence="2" type="ORF">JOD17_000842</name>
</gene>
<reference evidence="2 3" key="1">
    <citation type="submission" date="2021-01" db="EMBL/GenBank/DDBJ databases">
        <title>Genomic Encyclopedia of Type Strains, Phase IV (KMG-IV): sequencing the most valuable type-strain genomes for metagenomic binning, comparative biology and taxonomic classification.</title>
        <authorList>
            <person name="Goeker M."/>
        </authorList>
    </citation>
    <scope>NUCLEOTIDE SEQUENCE [LARGE SCALE GENOMIC DNA]</scope>
    <source>
        <strain evidence="2 3">DSM 25540</strain>
    </source>
</reference>
<comment type="caution">
    <text evidence="2">The sequence shown here is derived from an EMBL/GenBank/DDBJ whole genome shotgun (WGS) entry which is preliminary data.</text>
</comment>
<sequence length="218" mass="25571">MDTLDTMRLFELLLTGVGASIVTFFLSAIFYGLRSKGERKLNTRSIVEVQDQMVKYNLDVDPISASRIIPTPEYEENLVRMKQTSPAIKIPFARVTNHGPGIILRADIGIRVVLTKDNENELKSWRHDVSTSVIKVGESIYIPLMNSEYYEVEYRIANCDIDYISQSNEKLRHEYICMKKSDRLEILVRMRRRIWGKYVSFHRFRGDSNRWFVFYKSK</sequence>